<evidence type="ECO:0000256" key="3">
    <source>
        <dbReference type="ARBA" id="ARBA00022448"/>
    </source>
</evidence>
<dbReference type="PANTHER" id="PTHR13822:SF10">
    <property type="entry name" value="ATP SYNTHASE EPSILON CHAIN, CHLOROPLASTIC"/>
    <property type="match status" value="1"/>
</dbReference>
<keyword evidence="7 8" id="KW-0066">ATP synthesis</keyword>
<evidence type="ECO:0000313" key="13">
    <source>
        <dbReference type="Proteomes" id="UP000006078"/>
    </source>
</evidence>
<keyword evidence="3 8" id="KW-0813">Transport</keyword>
<dbReference type="InterPro" id="IPR001469">
    <property type="entry name" value="ATP_synth_F1_dsu/esu"/>
</dbReference>
<accession>I7KJ43</accession>
<evidence type="ECO:0000256" key="6">
    <source>
        <dbReference type="ARBA" id="ARBA00023196"/>
    </source>
</evidence>
<dbReference type="PANTHER" id="PTHR13822">
    <property type="entry name" value="ATP SYNTHASE DELTA/EPSILON CHAIN"/>
    <property type="match status" value="1"/>
</dbReference>
<dbReference type="Gene3D" id="2.60.15.10">
    <property type="entry name" value="F0F1 ATP synthase delta/epsilon subunit, N-terminal"/>
    <property type="match status" value="1"/>
</dbReference>
<name>I7KJ43_9CORY</name>
<keyword evidence="13" id="KW-1185">Reference proteome</keyword>
<evidence type="ECO:0000259" key="10">
    <source>
        <dbReference type="Pfam" id="PF02823"/>
    </source>
</evidence>
<keyword evidence="5 8" id="KW-0472">Membrane</keyword>
<evidence type="ECO:0000256" key="4">
    <source>
        <dbReference type="ARBA" id="ARBA00023065"/>
    </source>
</evidence>
<evidence type="ECO:0000313" key="14">
    <source>
        <dbReference type="Proteomes" id="UP000011016"/>
    </source>
</evidence>
<dbReference type="EMBL" id="AHAE01000040">
    <property type="protein sequence ID" value="EJZ82140.1"/>
    <property type="molecule type" value="Genomic_DNA"/>
</dbReference>
<dbReference type="NCBIfam" id="TIGR01216">
    <property type="entry name" value="ATP_synt_epsi"/>
    <property type="match status" value="1"/>
</dbReference>
<dbReference type="SUPFAM" id="SSF51344">
    <property type="entry name" value="Epsilon subunit of F1F0-ATP synthase N-terminal domain"/>
    <property type="match status" value="1"/>
</dbReference>
<reference evidence="11 14" key="1">
    <citation type="journal article" date="2012" name="J. Bacteriol.">
        <title>Draft Genome Sequence of Turicella otitidis ATCC 51513, Isolated from Middle Ear Fluid from a Child with Otitis Media.</title>
        <authorList>
            <person name="Brinkrolf K."/>
            <person name="Schneider J."/>
            <person name="Knecht M."/>
            <person name="Ruckert C."/>
            <person name="Tauch A."/>
        </authorList>
    </citation>
    <scope>NUCLEOTIDE SEQUENCE [LARGE SCALE GENOMIC DNA]</scope>
    <source>
        <strain evidence="11 14">ATCC 51513</strain>
    </source>
</reference>
<keyword evidence="8" id="KW-1003">Cell membrane</keyword>
<evidence type="ECO:0000256" key="8">
    <source>
        <dbReference type="HAMAP-Rule" id="MF_00530"/>
    </source>
</evidence>
<dbReference type="HOGENOM" id="CLU_084338_4_0_11"/>
<dbReference type="PATRIC" id="fig|883169.3.peg.871"/>
<organism evidence="11 14">
    <name type="scientific">Corynebacterium otitidis ATCC 51513</name>
    <dbReference type="NCBI Taxonomy" id="883169"/>
    <lineage>
        <taxon>Bacteria</taxon>
        <taxon>Bacillati</taxon>
        <taxon>Actinomycetota</taxon>
        <taxon>Actinomycetes</taxon>
        <taxon>Mycobacteriales</taxon>
        <taxon>Corynebacteriaceae</taxon>
        <taxon>Corynebacterium</taxon>
    </lineage>
</organism>
<evidence type="ECO:0000256" key="1">
    <source>
        <dbReference type="ARBA" id="ARBA00004202"/>
    </source>
</evidence>
<dbReference type="RefSeq" id="WP_004600796.1">
    <property type="nucleotide sequence ID" value="NZ_HF541866.1"/>
</dbReference>
<dbReference type="GO" id="GO:0016787">
    <property type="term" value="F:hydrolase activity"/>
    <property type="evidence" value="ECO:0007669"/>
    <property type="project" value="UniProtKB-KW"/>
</dbReference>
<dbReference type="InterPro" id="IPR020546">
    <property type="entry name" value="ATP_synth_F1_dsu/esu_N"/>
</dbReference>
<gene>
    <name evidence="8 11" type="primary">atpC</name>
    <name evidence="11" type="ORF">BN46_0624</name>
    <name evidence="12" type="ORF">HMPREF9719_00906</name>
</gene>
<comment type="subcellular location">
    <subcellularLocation>
        <location evidence="1 8">Cell membrane</location>
        <topology evidence="1 8">Peripheral membrane protein</topology>
    </subcellularLocation>
</comment>
<dbReference type="CDD" id="cd12152">
    <property type="entry name" value="F1-ATPase_delta"/>
    <property type="match status" value="1"/>
</dbReference>
<keyword evidence="4 8" id="KW-0406">Ion transport</keyword>
<feature type="domain" description="ATP synthase F1 complex delta/epsilon subunit N-terminal" evidence="10">
    <location>
        <begin position="5"/>
        <end position="84"/>
    </location>
</feature>
<dbReference type="GO" id="GO:0005524">
    <property type="term" value="F:ATP binding"/>
    <property type="evidence" value="ECO:0007669"/>
    <property type="project" value="UniProtKB-UniRule"/>
</dbReference>
<proteinExistence type="inferred from homology"/>
<comment type="similarity">
    <text evidence="2 8 9">Belongs to the ATPase epsilon chain family.</text>
</comment>
<dbReference type="AlphaFoldDB" id="I7KJ43"/>
<comment type="caution">
    <text evidence="11">The sequence shown here is derived from an EMBL/GenBank/DDBJ whole genome shotgun (WGS) entry which is preliminary data.</text>
</comment>
<comment type="function">
    <text evidence="8">Produces ATP from ADP in the presence of a proton gradient across the membrane.</text>
</comment>
<dbReference type="NCBIfam" id="NF001852">
    <property type="entry name" value="PRK00571.2-5"/>
    <property type="match status" value="1"/>
</dbReference>
<evidence type="ECO:0000313" key="12">
    <source>
        <dbReference type="EMBL" id="EJZ82140.1"/>
    </source>
</evidence>
<evidence type="ECO:0000256" key="9">
    <source>
        <dbReference type="RuleBase" id="RU003656"/>
    </source>
</evidence>
<comment type="subunit">
    <text evidence="8 9">F-type ATPases have 2 components, CF(1) - the catalytic core - and CF(0) - the membrane proton channel. CF(1) has five subunits: alpha(3), beta(3), gamma(1), delta(1), epsilon(1). CF(0) has three main subunits: a, b and c.</text>
</comment>
<dbReference type="EMBL" id="CAJZ01000095">
    <property type="protein sequence ID" value="CCI83360.1"/>
    <property type="molecule type" value="Genomic_DNA"/>
</dbReference>
<evidence type="ECO:0000256" key="2">
    <source>
        <dbReference type="ARBA" id="ARBA00005712"/>
    </source>
</evidence>
<dbReference type="Pfam" id="PF02823">
    <property type="entry name" value="ATP-synt_DE_N"/>
    <property type="match status" value="1"/>
</dbReference>
<dbReference type="NCBIfam" id="NF009977">
    <property type="entry name" value="PRK13442.1"/>
    <property type="match status" value="1"/>
</dbReference>
<dbReference type="InterPro" id="IPR036771">
    <property type="entry name" value="ATPsynth_dsu/esu_N"/>
</dbReference>
<dbReference type="OrthoDB" id="9791445at2"/>
<reference evidence="12 13" key="2">
    <citation type="submission" date="2012-08" db="EMBL/GenBank/DDBJ databases">
        <title>The Genome Sequence of Turicella otitidis ATCC 51513.</title>
        <authorList>
            <consortium name="The Broad Institute Genome Sequencing Platform"/>
            <person name="Earl A."/>
            <person name="Ward D."/>
            <person name="Feldgarden M."/>
            <person name="Gevers D."/>
            <person name="Huys G."/>
            <person name="Walker B."/>
            <person name="Young S.K."/>
            <person name="Zeng Q."/>
            <person name="Gargeya S."/>
            <person name="Fitzgerald M."/>
            <person name="Haas B."/>
            <person name="Abouelleil A."/>
            <person name="Alvarado L."/>
            <person name="Arachchi H.M."/>
            <person name="Berlin A.M."/>
            <person name="Chapman S.B."/>
            <person name="Goldberg J."/>
            <person name="Griggs A."/>
            <person name="Gujja S."/>
            <person name="Hansen M."/>
            <person name="Howarth C."/>
            <person name="Imamovic A."/>
            <person name="Larimer J."/>
            <person name="McCowen C."/>
            <person name="Montmayeur A."/>
            <person name="Murphy C."/>
            <person name="Neiman D."/>
            <person name="Pearson M."/>
            <person name="Priest M."/>
            <person name="Roberts A."/>
            <person name="Saif S."/>
            <person name="Shea T."/>
            <person name="Sisk P."/>
            <person name="Sykes S."/>
            <person name="Wortman J."/>
            <person name="Nusbaum C."/>
            <person name="Birren B."/>
        </authorList>
    </citation>
    <scope>NUCLEOTIDE SEQUENCE [LARGE SCALE GENOMIC DNA]</scope>
    <source>
        <strain evidence="12 13">ATCC 51513</strain>
    </source>
</reference>
<evidence type="ECO:0000256" key="7">
    <source>
        <dbReference type="ARBA" id="ARBA00023310"/>
    </source>
</evidence>
<keyword evidence="6 8" id="KW-0139">CF(1)</keyword>
<dbReference type="Proteomes" id="UP000011016">
    <property type="component" value="Unassembled WGS sequence"/>
</dbReference>
<keyword evidence="8" id="KW-0375">Hydrogen ion transport</keyword>
<dbReference type="GO" id="GO:0045259">
    <property type="term" value="C:proton-transporting ATP synthase complex"/>
    <property type="evidence" value="ECO:0007669"/>
    <property type="project" value="UniProtKB-KW"/>
</dbReference>
<sequence>MPKITVELVAVDHMLWSGEAESLVAETTEGEIGILPGHEPLLGQLVDNGIVVIRPAEGEPKVAAVQGGFLSVSQEKTTVLADFAVWADEVDEAKAEEDLSSDDELTQARATAGLKALRRAASVGAR</sequence>
<dbReference type="Proteomes" id="UP000006078">
    <property type="component" value="Unassembled WGS sequence"/>
</dbReference>
<protein>
    <recommendedName>
        <fullName evidence="8">ATP synthase epsilon chain</fullName>
    </recommendedName>
    <alternativeName>
        <fullName evidence="8">ATP synthase F1 sector epsilon subunit</fullName>
    </alternativeName>
    <alternativeName>
        <fullName evidence="8">F-ATPase epsilon subunit</fullName>
    </alternativeName>
</protein>
<dbReference type="HAMAP" id="MF_00530">
    <property type="entry name" value="ATP_synth_epsil_bac"/>
    <property type="match status" value="1"/>
</dbReference>
<dbReference type="GO" id="GO:0046933">
    <property type="term" value="F:proton-transporting ATP synthase activity, rotational mechanism"/>
    <property type="evidence" value="ECO:0007669"/>
    <property type="project" value="UniProtKB-UniRule"/>
</dbReference>
<dbReference type="eggNOG" id="COG0355">
    <property type="taxonomic scope" value="Bacteria"/>
</dbReference>
<evidence type="ECO:0000313" key="11">
    <source>
        <dbReference type="EMBL" id="CCI83360.1"/>
    </source>
</evidence>
<keyword evidence="11" id="KW-0378">Hydrolase</keyword>
<dbReference type="GO" id="GO:0005886">
    <property type="term" value="C:plasma membrane"/>
    <property type="evidence" value="ECO:0007669"/>
    <property type="project" value="UniProtKB-SubCell"/>
</dbReference>
<dbReference type="STRING" id="29321.AAV33_01160"/>
<evidence type="ECO:0000256" key="5">
    <source>
        <dbReference type="ARBA" id="ARBA00023136"/>
    </source>
</evidence>